<reference evidence="1 2" key="1">
    <citation type="submission" date="2014-03" db="EMBL/GenBank/DDBJ databases">
        <title>Draft genome of the hookworm Oesophagostomum dentatum.</title>
        <authorList>
            <person name="Mitreva M."/>
        </authorList>
    </citation>
    <scope>NUCLEOTIDE SEQUENCE [LARGE SCALE GENOMIC DNA]</scope>
    <source>
        <strain evidence="1 2">OD-Hann</strain>
    </source>
</reference>
<keyword evidence="2" id="KW-1185">Reference proteome</keyword>
<proteinExistence type="predicted"/>
<dbReference type="EMBL" id="KN610356">
    <property type="protein sequence ID" value="KHJ77850.1"/>
    <property type="molecule type" value="Genomic_DNA"/>
</dbReference>
<dbReference type="Proteomes" id="UP000053660">
    <property type="component" value="Unassembled WGS sequence"/>
</dbReference>
<dbReference type="AlphaFoldDB" id="A0A0B1S3Q0"/>
<gene>
    <name evidence="1" type="ORF">OESDEN_22530</name>
</gene>
<sequence>MRWTRRCFCWNSRYVPFVGSKTKFLTGYEEPGRPYVQSTDSPLCKHGFPEMAQRIPSAIPDIDMAMK</sequence>
<evidence type="ECO:0000313" key="1">
    <source>
        <dbReference type="EMBL" id="KHJ77850.1"/>
    </source>
</evidence>
<protein>
    <submittedName>
        <fullName evidence="1">Uncharacterized protein</fullName>
    </submittedName>
</protein>
<name>A0A0B1S3Q0_OESDE</name>
<evidence type="ECO:0000313" key="2">
    <source>
        <dbReference type="Proteomes" id="UP000053660"/>
    </source>
</evidence>
<accession>A0A0B1S3Q0</accession>
<organism evidence="1 2">
    <name type="scientific">Oesophagostomum dentatum</name>
    <name type="common">Nodular worm</name>
    <dbReference type="NCBI Taxonomy" id="61180"/>
    <lineage>
        <taxon>Eukaryota</taxon>
        <taxon>Metazoa</taxon>
        <taxon>Ecdysozoa</taxon>
        <taxon>Nematoda</taxon>
        <taxon>Chromadorea</taxon>
        <taxon>Rhabditida</taxon>
        <taxon>Rhabditina</taxon>
        <taxon>Rhabditomorpha</taxon>
        <taxon>Strongyloidea</taxon>
        <taxon>Strongylidae</taxon>
        <taxon>Oesophagostomum</taxon>
    </lineage>
</organism>